<accession>A0A6A6VAJ8</accession>
<evidence type="ECO:0000256" key="1">
    <source>
        <dbReference type="SAM" id="MobiDB-lite"/>
    </source>
</evidence>
<evidence type="ECO:0000313" key="3">
    <source>
        <dbReference type="Proteomes" id="UP000799440"/>
    </source>
</evidence>
<organism evidence="2 3">
    <name type="scientific">Sporormia fimetaria CBS 119925</name>
    <dbReference type="NCBI Taxonomy" id="1340428"/>
    <lineage>
        <taxon>Eukaryota</taxon>
        <taxon>Fungi</taxon>
        <taxon>Dikarya</taxon>
        <taxon>Ascomycota</taxon>
        <taxon>Pezizomycotina</taxon>
        <taxon>Dothideomycetes</taxon>
        <taxon>Pleosporomycetidae</taxon>
        <taxon>Pleosporales</taxon>
        <taxon>Sporormiaceae</taxon>
        <taxon>Sporormia</taxon>
    </lineage>
</organism>
<proteinExistence type="predicted"/>
<sequence>MPIHYKSDKDQKPKKPPPSPSKPKGKKTQQPPRKDSAIDTQSANDTYLNALHAQSLAEASANAPPPFPRRVLWYLKPVPGLLWRLVKRALRYCWARIVNWARQLWEARKRVFFFILWCLTVPLVDWCVTRVVKWWFEMLEREFGDRPWRLEEWVSEVDFQRVLWNFLLWWAARWAFVWWWGGKGKGGVVE</sequence>
<protein>
    <submittedName>
        <fullName evidence="2">Uncharacterized protein</fullName>
    </submittedName>
</protein>
<gene>
    <name evidence="2" type="ORF">M011DRAFT_486774</name>
</gene>
<feature type="compositionally biased region" description="Basic and acidic residues" evidence="1">
    <location>
        <begin position="1"/>
        <end position="13"/>
    </location>
</feature>
<dbReference type="AlphaFoldDB" id="A0A6A6VAJ8"/>
<name>A0A6A6VAJ8_9PLEO</name>
<dbReference type="Proteomes" id="UP000799440">
    <property type="component" value="Unassembled WGS sequence"/>
</dbReference>
<evidence type="ECO:0000313" key="2">
    <source>
        <dbReference type="EMBL" id="KAF2747123.1"/>
    </source>
</evidence>
<dbReference type="EMBL" id="MU006574">
    <property type="protein sequence ID" value="KAF2747123.1"/>
    <property type="molecule type" value="Genomic_DNA"/>
</dbReference>
<feature type="region of interest" description="Disordered" evidence="1">
    <location>
        <begin position="1"/>
        <end position="39"/>
    </location>
</feature>
<keyword evidence="3" id="KW-1185">Reference proteome</keyword>
<reference evidence="2" key="1">
    <citation type="journal article" date="2020" name="Stud. Mycol.">
        <title>101 Dothideomycetes genomes: a test case for predicting lifestyles and emergence of pathogens.</title>
        <authorList>
            <person name="Haridas S."/>
            <person name="Albert R."/>
            <person name="Binder M."/>
            <person name="Bloem J."/>
            <person name="Labutti K."/>
            <person name="Salamov A."/>
            <person name="Andreopoulos B."/>
            <person name="Baker S."/>
            <person name="Barry K."/>
            <person name="Bills G."/>
            <person name="Bluhm B."/>
            <person name="Cannon C."/>
            <person name="Castanera R."/>
            <person name="Culley D."/>
            <person name="Daum C."/>
            <person name="Ezra D."/>
            <person name="Gonzalez J."/>
            <person name="Henrissat B."/>
            <person name="Kuo A."/>
            <person name="Liang C."/>
            <person name="Lipzen A."/>
            <person name="Lutzoni F."/>
            <person name="Magnuson J."/>
            <person name="Mondo S."/>
            <person name="Nolan M."/>
            <person name="Ohm R."/>
            <person name="Pangilinan J."/>
            <person name="Park H.-J."/>
            <person name="Ramirez L."/>
            <person name="Alfaro M."/>
            <person name="Sun H."/>
            <person name="Tritt A."/>
            <person name="Yoshinaga Y."/>
            <person name="Zwiers L.-H."/>
            <person name="Turgeon B."/>
            <person name="Goodwin S."/>
            <person name="Spatafora J."/>
            <person name="Crous P."/>
            <person name="Grigoriev I."/>
        </authorList>
    </citation>
    <scope>NUCLEOTIDE SEQUENCE</scope>
    <source>
        <strain evidence="2">CBS 119925</strain>
    </source>
</reference>